<evidence type="ECO:0000313" key="2">
    <source>
        <dbReference type="Proteomes" id="UP000589036"/>
    </source>
</evidence>
<proteinExistence type="predicted"/>
<dbReference type="Proteomes" id="UP000589036">
    <property type="component" value="Unassembled WGS sequence"/>
</dbReference>
<protein>
    <recommendedName>
        <fullName evidence="3">Catalytic LigB subunit of aromatic ring-opening dioxygenase</fullName>
    </recommendedName>
</protein>
<evidence type="ECO:0008006" key="3">
    <source>
        <dbReference type="Google" id="ProtNLM"/>
    </source>
</evidence>
<name>A0A852U0M5_9ACTN</name>
<comment type="caution">
    <text evidence="1">The sequence shown here is derived from an EMBL/GenBank/DDBJ whole genome shotgun (WGS) entry which is preliminary data.</text>
</comment>
<dbReference type="Gene3D" id="3.40.830.10">
    <property type="entry name" value="LigB-like"/>
    <property type="match status" value="2"/>
</dbReference>
<evidence type="ECO:0000313" key="1">
    <source>
        <dbReference type="EMBL" id="NYE49107.1"/>
    </source>
</evidence>
<gene>
    <name evidence="1" type="ORF">HDA32_004227</name>
</gene>
<dbReference type="RefSeq" id="WP_179644825.1">
    <property type="nucleotide sequence ID" value="NZ_BAAAYY010000031.1"/>
</dbReference>
<dbReference type="AlphaFoldDB" id="A0A852U0M5"/>
<reference evidence="1 2" key="1">
    <citation type="submission" date="2020-07" db="EMBL/GenBank/DDBJ databases">
        <title>Sequencing the genomes of 1000 actinobacteria strains.</title>
        <authorList>
            <person name="Klenk H.-P."/>
        </authorList>
    </citation>
    <scope>NUCLEOTIDE SEQUENCE [LARGE SCALE GENOMIC DNA]</scope>
    <source>
        <strain evidence="1 2">CXB654</strain>
    </source>
</reference>
<organism evidence="1 2">
    <name type="scientific">Spinactinospora alkalitolerans</name>
    <dbReference type="NCBI Taxonomy" id="687207"/>
    <lineage>
        <taxon>Bacteria</taxon>
        <taxon>Bacillati</taxon>
        <taxon>Actinomycetota</taxon>
        <taxon>Actinomycetes</taxon>
        <taxon>Streptosporangiales</taxon>
        <taxon>Nocardiopsidaceae</taxon>
        <taxon>Spinactinospora</taxon>
    </lineage>
</organism>
<dbReference type="EMBL" id="JACCCC010000001">
    <property type="protein sequence ID" value="NYE49107.1"/>
    <property type="molecule type" value="Genomic_DNA"/>
</dbReference>
<keyword evidence="2" id="KW-1185">Reference proteome</keyword>
<sequence length="226" mass="22629">MLITAAVCPHPPLLLPEVAGAAAPELDALRAACDRAVAALVAAEPDRLVVVGAGERAARHGADAGGSLIAHGVDIGVGPAPAVLPLPLTVGRWLAERAGAAPDAYVEVDRAARSEECLVSGAELARSAPRVAMLVMGDGSARRTERSPGHIDERAAGYDTGVADALAGADVGALSALDPVLARELMAAGRAAWQTLAGAADGAGLTGTLLAHEAPYGVGYFVALWS</sequence>
<accession>A0A852U0M5</accession>
<dbReference type="CDD" id="cd07951">
    <property type="entry name" value="ED_3B_N_AMMECR1"/>
    <property type="match status" value="1"/>
</dbReference>